<reference evidence="12 13" key="1">
    <citation type="submission" date="2014-03" db="EMBL/GenBank/DDBJ databases">
        <title>Bradyrhizobium valentinum sp. nov., isolated from effective nodules of Lupinus mariae-josephae, a lupine endemic of basic-lime soils in Eastern Spain.</title>
        <authorList>
            <person name="Duran D."/>
            <person name="Rey L."/>
            <person name="Navarro A."/>
            <person name="Busquets A."/>
            <person name="Imperial J."/>
            <person name="Ruiz-Argueso T."/>
        </authorList>
    </citation>
    <scope>NUCLEOTIDE SEQUENCE [LARGE SCALE GENOMIC DNA]</scope>
    <source>
        <strain evidence="12 13">LmjM3</strain>
    </source>
</reference>
<feature type="binding site" evidence="8">
    <location>
        <position position="243"/>
    </location>
    <ligand>
        <name>substrate</name>
    </ligand>
</feature>
<gene>
    <name evidence="12" type="ORF">CP49_22800</name>
</gene>
<dbReference type="Gene3D" id="3.40.710.10">
    <property type="entry name" value="DD-peptidase/beta-lactamase superfamily"/>
    <property type="match status" value="1"/>
</dbReference>
<dbReference type="Proteomes" id="UP000051913">
    <property type="component" value="Unassembled WGS sequence"/>
</dbReference>
<evidence type="ECO:0000256" key="7">
    <source>
        <dbReference type="PIRSR" id="PIRSR618044-1"/>
    </source>
</evidence>
<organism evidence="12 13">
    <name type="scientific">Bradyrhizobium valentinum</name>
    <dbReference type="NCBI Taxonomy" id="1518501"/>
    <lineage>
        <taxon>Bacteria</taxon>
        <taxon>Pseudomonadati</taxon>
        <taxon>Pseudomonadota</taxon>
        <taxon>Alphaproteobacteria</taxon>
        <taxon>Hyphomicrobiales</taxon>
        <taxon>Nitrobacteraceae</taxon>
        <taxon>Bradyrhizobium</taxon>
    </lineage>
</organism>
<dbReference type="InterPro" id="IPR036680">
    <property type="entry name" value="SPOR-like_sf"/>
</dbReference>
<dbReference type="Pfam" id="PF00768">
    <property type="entry name" value="Peptidase_S11"/>
    <property type="match status" value="1"/>
</dbReference>
<evidence type="ECO:0000313" key="12">
    <source>
        <dbReference type="EMBL" id="KRR13779.1"/>
    </source>
</evidence>
<keyword evidence="6" id="KW-0961">Cell wall biogenesis/degradation</keyword>
<evidence type="ECO:0000256" key="9">
    <source>
        <dbReference type="RuleBase" id="RU004016"/>
    </source>
</evidence>
<dbReference type="GO" id="GO:0006508">
    <property type="term" value="P:proteolysis"/>
    <property type="evidence" value="ECO:0007669"/>
    <property type="project" value="InterPro"/>
</dbReference>
<dbReference type="RefSeq" id="WP_057848500.1">
    <property type="nucleotide sequence ID" value="NZ_LLXX01000015.1"/>
</dbReference>
<sequence>MLRTTLASSRALRVCALGLITFTTAILISSESAEARRHKHRRHHHVVRESYSPQFSSIVVDGNSGAVLSSNNPDGIRRPASLTKIMTLYLLFERLDAGKMKLDTEMEVSEHASEQAPTKLGLRPGQTLKVEDAIKGLVTRSANDAAVVVAEAIAGDEAEFARLMTRKARALGMSKTTYRNASGLPNDEQLTTARDQATLGRAIQDRFPRYYRYFATSVFNYRGQSIRNHNRLLGNVEGVDGIKTGYTRASGFNLVSSMRRGNRHLIGVVLGGRSGGSRDATMRNLLAENLDKGATKRTIAAITERNPADGTVDVAEAATASRPAEAVQAGGPVAAGEPGLAAMPVTRSIAPAKPSLMAAAAAALPPPPAKVEQNKFEPQAKPEPAPLTSGVIQTQPISAIPGSAEPMKPVKVKTVQVKAGPMKLASAGGSQPVAPPVTNAIPARPEIAETSSAVVAKAAETKAEAAKEALRAAMPQQPAGHGTGNGVLGVLPASSLAHAPSQAPHVQALAYADPAPRAQPQAAQQNDAVKPPAASAVVRSGWIVQVGALESESEAKQRIDLARTKASTLLGKADPFTEPVVSKDNRTLFRARFAGLDRDQAEAVCRTLKRADISCMTVRN</sequence>
<dbReference type="STRING" id="1518501.CQ10_08475"/>
<dbReference type="SUPFAM" id="SSF56601">
    <property type="entry name" value="beta-lactamase/transpeptidase-like"/>
    <property type="match status" value="1"/>
</dbReference>
<name>A0A0R3M843_9BRAD</name>
<feature type="active site" evidence="7">
    <location>
        <position position="141"/>
    </location>
</feature>
<evidence type="ECO:0000259" key="11">
    <source>
        <dbReference type="Pfam" id="PF05036"/>
    </source>
</evidence>
<dbReference type="InterPro" id="IPR012338">
    <property type="entry name" value="Beta-lactam/transpept-like"/>
</dbReference>
<keyword evidence="13" id="KW-1185">Reference proteome</keyword>
<dbReference type="InterPro" id="IPR001967">
    <property type="entry name" value="Peptidase_S11_N"/>
</dbReference>
<evidence type="ECO:0000256" key="1">
    <source>
        <dbReference type="ARBA" id="ARBA00007164"/>
    </source>
</evidence>
<dbReference type="GO" id="GO:0009002">
    <property type="term" value="F:serine-type D-Ala-D-Ala carboxypeptidase activity"/>
    <property type="evidence" value="ECO:0007669"/>
    <property type="project" value="InterPro"/>
</dbReference>
<evidence type="ECO:0000313" key="13">
    <source>
        <dbReference type="Proteomes" id="UP000051913"/>
    </source>
</evidence>
<proteinExistence type="inferred from homology"/>
<protein>
    <submittedName>
        <fullName evidence="12">Peptidase M15</fullName>
    </submittedName>
</protein>
<keyword evidence="5" id="KW-0573">Peptidoglycan synthesis</keyword>
<dbReference type="AlphaFoldDB" id="A0A0R3M843"/>
<feature type="domain" description="SPOR" evidence="11">
    <location>
        <begin position="540"/>
        <end position="618"/>
    </location>
</feature>
<dbReference type="PANTHER" id="PTHR21581">
    <property type="entry name" value="D-ALANYL-D-ALANINE CARBOXYPEPTIDASE"/>
    <property type="match status" value="1"/>
</dbReference>
<evidence type="ECO:0000256" key="8">
    <source>
        <dbReference type="PIRSR" id="PIRSR618044-2"/>
    </source>
</evidence>
<dbReference type="GO" id="GO:0071555">
    <property type="term" value="P:cell wall organization"/>
    <property type="evidence" value="ECO:0007669"/>
    <property type="project" value="UniProtKB-KW"/>
</dbReference>
<dbReference type="InterPro" id="IPR007730">
    <property type="entry name" value="SPOR-like_dom"/>
</dbReference>
<accession>A0A0R3M843</accession>
<evidence type="ECO:0000256" key="6">
    <source>
        <dbReference type="ARBA" id="ARBA00023316"/>
    </source>
</evidence>
<dbReference type="GO" id="GO:0009252">
    <property type="term" value="P:peptidoglycan biosynthetic process"/>
    <property type="evidence" value="ECO:0007669"/>
    <property type="project" value="UniProtKB-KW"/>
</dbReference>
<feature type="active site" description="Proton acceptor" evidence="7">
    <location>
        <position position="84"/>
    </location>
</feature>
<keyword evidence="2" id="KW-0732">Signal</keyword>
<evidence type="ECO:0000259" key="10">
    <source>
        <dbReference type="Pfam" id="PF00768"/>
    </source>
</evidence>
<feature type="domain" description="Peptidase S11 D-alanyl-D-alanine carboxypeptidase A N-terminal" evidence="10">
    <location>
        <begin position="56"/>
        <end position="273"/>
    </location>
</feature>
<dbReference type="EMBL" id="LLXX01000015">
    <property type="protein sequence ID" value="KRR13779.1"/>
    <property type="molecule type" value="Genomic_DNA"/>
</dbReference>
<dbReference type="PANTHER" id="PTHR21581:SF6">
    <property type="entry name" value="TRAFFICKING PROTEIN PARTICLE COMPLEX SUBUNIT 12"/>
    <property type="match status" value="1"/>
</dbReference>
<dbReference type="Pfam" id="PF05036">
    <property type="entry name" value="SPOR"/>
    <property type="match status" value="1"/>
</dbReference>
<comment type="similarity">
    <text evidence="1 9">Belongs to the peptidase S11 family.</text>
</comment>
<evidence type="ECO:0000256" key="3">
    <source>
        <dbReference type="ARBA" id="ARBA00022801"/>
    </source>
</evidence>
<dbReference type="Gene3D" id="3.30.70.1070">
    <property type="entry name" value="Sporulation related repeat"/>
    <property type="match status" value="1"/>
</dbReference>
<evidence type="ECO:0000256" key="5">
    <source>
        <dbReference type="ARBA" id="ARBA00022984"/>
    </source>
</evidence>
<evidence type="ECO:0000256" key="2">
    <source>
        <dbReference type="ARBA" id="ARBA00022729"/>
    </source>
</evidence>
<keyword evidence="4" id="KW-0133">Cell shape</keyword>
<comment type="caution">
    <text evidence="12">The sequence shown here is derived from an EMBL/GenBank/DDBJ whole genome shotgun (WGS) entry which is preliminary data.</text>
</comment>
<feature type="active site" description="Acyl-ester intermediate" evidence="7">
    <location>
        <position position="81"/>
    </location>
</feature>
<dbReference type="GO" id="GO:0042834">
    <property type="term" value="F:peptidoglycan binding"/>
    <property type="evidence" value="ECO:0007669"/>
    <property type="project" value="InterPro"/>
</dbReference>
<dbReference type="PRINTS" id="PR00725">
    <property type="entry name" value="DADACBPTASE1"/>
</dbReference>
<dbReference type="GO" id="GO:0008360">
    <property type="term" value="P:regulation of cell shape"/>
    <property type="evidence" value="ECO:0007669"/>
    <property type="project" value="UniProtKB-KW"/>
</dbReference>
<dbReference type="InterPro" id="IPR018044">
    <property type="entry name" value="Peptidase_S11"/>
</dbReference>
<evidence type="ECO:0000256" key="4">
    <source>
        <dbReference type="ARBA" id="ARBA00022960"/>
    </source>
</evidence>
<keyword evidence="3" id="KW-0378">Hydrolase</keyword>